<dbReference type="InterPro" id="IPR005467">
    <property type="entry name" value="His_kinase_dom"/>
</dbReference>
<keyword evidence="17" id="KW-1185">Reference proteome</keyword>
<protein>
    <recommendedName>
        <fullName evidence="3">histidine kinase</fullName>
        <ecNumber evidence="3">2.7.13.3</ecNumber>
    </recommendedName>
</protein>
<evidence type="ECO:0000313" key="16">
    <source>
        <dbReference type="EMBL" id="ORJ55848.1"/>
    </source>
</evidence>
<dbReference type="Pfam" id="PF02518">
    <property type="entry name" value="HATPase_c"/>
    <property type="match status" value="1"/>
</dbReference>
<evidence type="ECO:0000256" key="12">
    <source>
        <dbReference type="ARBA" id="ARBA00023136"/>
    </source>
</evidence>
<dbReference type="GO" id="GO:0005524">
    <property type="term" value="F:ATP binding"/>
    <property type="evidence" value="ECO:0007669"/>
    <property type="project" value="UniProtKB-KW"/>
</dbReference>
<keyword evidence="4" id="KW-0597">Phosphoprotein</keyword>
<name>A0A1X0XSL5_9BACT</name>
<dbReference type="InterPro" id="IPR003661">
    <property type="entry name" value="HisK_dim/P_dom"/>
</dbReference>
<keyword evidence="12 13" id="KW-0472">Membrane</keyword>
<dbReference type="CDD" id="cd00082">
    <property type="entry name" value="HisKA"/>
    <property type="match status" value="1"/>
</dbReference>
<keyword evidence="5" id="KW-0808">Transferase</keyword>
<dbReference type="PROSITE" id="PS50109">
    <property type="entry name" value="HIS_KIN"/>
    <property type="match status" value="1"/>
</dbReference>
<dbReference type="AlphaFoldDB" id="A0A1X0XSL5"/>
<evidence type="ECO:0000256" key="7">
    <source>
        <dbReference type="ARBA" id="ARBA00022741"/>
    </source>
</evidence>
<dbReference type="PANTHER" id="PTHR45436:SF14">
    <property type="entry name" value="SENSOR PROTEIN QSEC"/>
    <property type="match status" value="1"/>
</dbReference>
<evidence type="ECO:0000256" key="10">
    <source>
        <dbReference type="ARBA" id="ARBA00022989"/>
    </source>
</evidence>
<dbReference type="InterPro" id="IPR003594">
    <property type="entry name" value="HATPase_dom"/>
</dbReference>
<evidence type="ECO:0000256" key="2">
    <source>
        <dbReference type="ARBA" id="ARBA00004141"/>
    </source>
</evidence>
<dbReference type="GO" id="GO:0005886">
    <property type="term" value="C:plasma membrane"/>
    <property type="evidence" value="ECO:0007669"/>
    <property type="project" value="TreeGrafter"/>
</dbReference>
<comment type="catalytic activity">
    <reaction evidence="1">
        <text>ATP + protein L-histidine = ADP + protein N-phospho-L-histidine.</text>
        <dbReference type="EC" id="2.7.13.3"/>
    </reaction>
</comment>
<evidence type="ECO:0000256" key="4">
    <source>
        <dbReference type="ARBA" id="ARBA00022553"/>
    </source>
</evidence>
<feature type="domain" description="HAMP" evidence="15">
    <location>
        <begin position="165"/>
        <end position="217"/>
    </location>
</feature>
<evidence type="ECO:0000256" key="5">
    <source>
        <dbReference type="ARBA" id="ARBA00022679"/>
    </source>
</evidence>
<dbReference type="InterPro" id="IPR036097">
    <property type="entry name" value="HisK_dim/P_sf"/>
</dbReference>
<evidence type="ECO:0000256" key="9">
    <source>
        <dbReference type="ARBA" id="ARBA00022840"/>
    </source>
</evidence>
<dbReference type="SMART" id="SM00388">
    <property type="entry name" value="HisKA"/>
    <property type="match status" value="1"/>
</dbReference>
<dbReference type="InterPro" id="IPR004358">
    <property type="entry name" value="Sig_transdc_His_kin-like_C"/>
</dbReference>
<dbReference type="PROSITE" id="PS50885">
    <property type="entry name" value="HAMP"/>
    <property type="match status" value="1"/>
</dbReference>
<organism evidence="16 17">
    <name type="scientific">Geothermobacter hydrogeniphilus</name>
    <dbReference type="NCBI Taxonomy" id="1969733"/>
    <lineage>
        <taxon>Bacteria</taxon>
        <taxon>Pseudomonadati</taxon>
        <taxon>Thermodesulfobacteriota</taxon>
        <taxon>Desulfuromonadia</taxon>
        <taxon>Desulfuromonadales</taxon>
        <taxon>Geothermobacteraceae</taxon>
        <taxon>Geothermobacter</taxon>
    </lineage>
</organism>
<sequence>MNSMRKKLLRWLLCGQLLAVVLCCLVSFYYVRGELEDLFDDRLRQLAYSVPVDGDFELPAPPPLTNLQDDEDDFVIQIWRADGTLLRHLNRKEGSPALVREGFSTHFSHDMLWRSFVHRRGARLIQASQPFSDRLEMTTGIAVGAIAPVLLLILVLGGIIWVSVTRSLRPLTDLTAGLRRRQPYALDPLSEENLPDELQPLVQALNSLLARLESAIEGQRRFVADAAHELRTPLAAVQLQAQVLQQSRGKEERQQALEQVRVGTERATHLVRQLLTLARLEPEDRLRLFEPVDLCALVKTVVAEQAPTALKREIDLGVCEAEPLTLIGDSEGLRILLGNLVDNAVRYTPSGGQIDVALRCEGGQALLVVEDNGPGIPAAERTRVFERFYRRPGSEVSGSGLGLAIVREIVIRHRGKIELDEGAQGVGLRVSVWLPLGLARQQQGEC</sequence>
<dbReference type="SUPFAM" id="SSF55874">
    <property type="entry name" value="ATPase domain of HSP90 chaperone/DNA topoisomerase II/histidine kinase"/>
    <property type="match status" value="1"/>
</dbReference>
<evidence type="ECO:0000256" key="8">
    <source>
        <dbReference type="ARBA" id="ARBA00022777"/>
    </source>
</evidence>
<feature type="transmembrane region" description="Helical" evidence="13">
    <location>
        <begin position="12"/>
        <end position="31"/>
    </location>
</feature>
<dbReference type="STRING" id="1969733.B5V00_15025"/>
<proteinExistence type="predicted"/>
<comment type="caution">
    <text evidence="16">The sequence shown here is derived from an EMBL/GenBank/DDBJ whole genome shotgun (WGS) entry which is preliminary data.</text>
</comment>
<dbReference type="EMBL" id="NAAD01000026">
    <property type="protein sequence ID" value="ORJ55848.1"/>
    <property type="molecule type" value="Genomic_DNA"/>
</dbReference>
<keyword evidence="9" id="KW-0067">ATP-binding</keyword>
<keyword evidence="10 13" id="KW-1133">Transmembrane helix</keyword>
<evidence type="ECO:0000259" key="15">
    <source>
        <dbReference type="PROSITE" id="PS50885"/>
    </source>
</evidence>
<keyword evidence="11" id="KW-0902">Two-component regulatory system</keyword>
<keyword evidence="6 13" id="KW-0812">Transmembrane</keyword>
<evidence type="ECO:0000256" key="6">
    <source>
        <dbReference type="ARBA" id="ARBA00022692"/>
    </source>
</evidence>
<dbReference type="GO" id="GO:0000155">
    <property type="term" value="F:phosphorelay sensor kinase activity"/>
    <property type="evidence" value="ECO:0007669"/>
    <property type="project" value="InterPro"/>
</dbReference>
<accession>A0A1X0XSL5</accession>
<evidence type="ECO:0000256" key="13">
    <source>
        <dbReference type="SAM" id="Phobius"/>
    </source>
</evidence>
<dbReference type="Proteomes" id="UP000193136">
    <property type="component" value="Unassembled WGS sequence"/>
</dbReference>
<dbReference type="Pfam" id="PF00512">
    <property type="entry name" value="HisKA"/>
    <property type="match status" value="1"/>
</dbReference>
<feature type="domain" description="Histidine kinase" evidence="14">
    <location>
        <begin position="225"/>
        <end position="438"/>
    </location>
</feature>
<evidence type="ECO:0000256" key="1">
    <source>
        <dbReference type="ARBA" id="ARBA00000085"/>
    </source>
</evidence>
<gene>
    <name evidence="16" type="ORF">B5V00_15025</name>
</gene>
<keyword evidence="8" id="KW-0418">Kinase</keyword>
<evidence type="ECO:0000259" key="14">
    <source>
        <dbReference type="PROSITE" id="PS50109"/>
    </source>
</evidence>
<dbReference type="InterPro" id="IPR003660">
    <property type="entry name" value="HAMP_dom"/>
</dbReference>
<reference evidence="16 17" key="1">
    <citation type="submission" date="2017-03" db="EMBL/GenBank/DDBJ databases">
        <title>Genome sequence of Geothermobacter sp. EPR-M, Deep-Sea Iron Reducer.</title>
        <authorList>
            <person name="Tully B."/>
            <person name="Savalia P."/>
            <person name="Abuyen K."/>
            <person name="Baughan C."/>
            <person name="Romero E."/>
            <person name="Ronkowski C."/>
            <person name="Torres B."/>
            <person name="Tremblay J."/>
            <person name="Trujillo A."/>
            <person name="Tyler M."/>
            <person name="Perez-Rodriguez I."/>
            <person name="Amend J."/>
        </authorList>
    </citation>
    <scope>NUCLEOTIDE SEQUENCE [LARGE SCALE GENOMIC DNA]</scope>
    <source>
        <strain evidence="16 17">EPR-M</strain>
    </source>
</reference>
<dbReference type="EC" id="2.7.13.3" evidence="3"/>
<dbReference type="InterPro" id="IPR036890">
    <property type="entry name" value="HATPase_C_sf"/>
</dbReference>
<keyword evidence="7" id="KW-0547">Nucleotide-binding</keyword>
<dbReference type="PRINTS" id="PR00344">
    <property type="entry name" value="BCTRLSENSOR"/>
</dbReference>
<dbReference type="Gene3D" id="3.30.565.10">
    <property type="entry name" value="Histidine kinase-like ATPase, C-terminal domain"/>
    <property type="match status" value="1"/>
</dbReference>
<dbReference type="InterPro" id="IPR050428">
    <property type="entry name" value="TCS_sensor_his_kinase"/>
</dbReference>
<evidence type="ECO:0000256" key="3">
    <source>
        <dbReference type="ARBA" id="ARBA00012438"/>
    </source>
</evidence>
<dbReference type="SMART" id="SM00387">
    <property type="entry name" value="HATPase_c"/>
    <property type="match status" value="1"/>
</dbReference>
<dbReference type="OrthoDB" id="9813151at2"/>
<comment type="subcellular location">
    <subcellularLocation>
        <location evidence="2">Membrane</location>
        <topology evidence="2">Multi-pass membrane protein</topology>
    </subcellularLocation>
</comment>
<dbReference type="PANTHER" id="PTHR45436">
    <property type="entry name" value="SENSOR HISTIDINE KINASE YKOH"/>
    <property type="match status" value="1"/>
</dbReference>
<feature type="transmembrane region" description="Helical" evidence="13">
    <location>
        <begin position="141"/>
        <end position="164"/>
    </location>
</feature>
<evidence type="ECO:0000313" key="17">
    <source>
        <dbReference type="Proteomes" id="UP000193136"/>
    </source>
</evidence>
<dbReference type="SUPFAM" id="SSF47384">
    <property type="entry name" value="Homodimeric domain of signal transducing histidine kinase"/>
    <property type="match status" value="1"/>
</dbReference>
<dbReference type="Gene3D" id="1.10.287.130">
    <property type="match status" value="1"/>
</dbReference>
<evidence type="ECO:0000256" key="11">
    <source>
        <dbReference type="ARBA" id="ARBA00023012"/>
    </source>
</evidence>